<dbReference type="GO" id="GO:0019905">
    <property type="term" value="F:syntaxin binding"/>
    <property type="evidence" value="ECO:0007669"/>
    <property type="project" value="InterPro"/>
</dbReference>
<feature type="coiled-coil region" evidence="2">
    <location>
        <begin position="327"/>
        <end position="354"/>
    </location>
</feature>
<evidence type="ECO:0000256" key="2">
    <source>
        <dbReference type="SAM" id="Coils"/>
    </source>
</evidence>
<dbReference type="Pfam" id="PF09728">
    <property type="entry name" value="Taxilin"/>
    <property type="match status" value="1"/>
</dbReference>
<dbReference type="Proteomes" id="UP001239994">
    <property type="component" value="Unassembled WGS sequence"/>
</dbReference>
<dbReference type="AlphaFoldDB" id="A0AAD8ZDB8"/>
<feature type="compositionally biased region" description="Polar residues" evidence="3">
    <location>
        <begin position="1"/>
        <end position="13"/>
    </location>
</feature>
<evidence type="ECO:0000313" key="4">
    <source>
        <dbReference type="EMBL" id="KAK1795953.1"/>
    </source>
</evidence>
<evidence type="ECO:0008006" key="6">
    <source>
        <dbReference type="Google" id="ProtNLM"/>
    </source>
</evidence>
<evidence type="ECO:0000313" key="5">
    <source>
        <dbReference type="Proteomes" id="UP001239994"/>
    </source>
</evidence>
<dbReference type="SUPFAM" id="SSF69349">
    <property type="entry name" value="Phage fibre proteins"/>
    <property type="match status" value="1"/>
</dbReference>
<feature type="compositionally biased region" description="Basic residues" evidence="3">
    <location>
        <begin position="864"/>
        <end position="878"/>
    </location>
</feature>
<comment type="caution">
    <text evidence="4">The sequence shown here is derived from an EMBL/GenBank/DDBJ whole genome shotgun (WGS) entry which is preliminary data.</text>
</comment>
<reference evidence="4" key="1">
    <citation type="submission" date="2023-03" db="EMBL/GenBank/DDBJ databases">
        <title>Electrophorus voltai genome.</title>
        <authorList>
            <person name="Bian C."/>
        </authorList>
    </citation>
    <scope>NUCLEOTIDE SEQUENCE</scope>
    <source>
        <strain evidence="4">CB-2022</strain>
        <tissue evidence="4">Muscle</tissue>
    </source>
</reference>
<name>A0AAD8ZDB8_9TELE</name>
<feature type="compositionally biased region" description="Basic and acidic residues" evidence="3">
    <location>
        <begin position="585"/>
        <end position="598"/>
    </location>
</feature>
<evidence type="ECO:0000256" key="3">
    <source>
        <dbReference type="SAM" id="MobiDB-lite"/>
    </source>
</evidence>
<comment type="similarity">
    <text evidence="1">Belongs to the taxilin family.</text>
</comment>
<proteinExistence type="inferred from homology"/>
<dbReference type="InterPro" id="IPR026183">
    <property type="entry name" value="Taxilin_fam"/>
</dbReference>
<dbReference type="EMBL" id="JAROKS010000015">
    <property type="protein sequence ID" value="KAK1795953.1"/>
    <property type="molecule type" value="Genomic_DNA"/>
</dbReference>
<feature type="compositionally biased region" description="Polar residues" evidence="3">
    <location>
        <begin position="600"/>
        <end position="610"/>
    </location>
</feature>
<keyword evidence="2" id="KW-0175">Coiled coil</keyword>
<protein>
    <recommendedName>
        <fullName evidence="6">Beta-taxilin</fullName>
    </recommendedName>
</protein>
<feature type="coiled-coil region" evidence="2">
    <location>
        <begin position="218"/>
        <end position="280"/>
    </location>
</feature>
<accession>A0AAD8ZDB8</accession>
<sequence>MESSSQPSVNASDHVNGVEEQDPMEAFSRQLEDIISTYGSASSLMEEQISVLEKEDEKPEEEAAAEVVVASAEGGKESTAEKLLKGLGKDASLLLQTLNDLSSPEERVETVLNKYAALLQQHRQEQRQLHLLQHRQCLLVKQREQLLLQHSHAILARSKLEDLCRELQRHHRTLKEDMLQRCREEETKRMEVTTHFQTTLVDIQAQIDCQSQRNTSLCQENSQLAEKLKSIIQQYEQREESLEKMFKQRDLQQKLSDTKLEEAHLRLKEAEEKHAREKEYLLKEAIEKTKACFTMKEQELQMKKQLVLYSEKFDEFQATLAKSNDVYATFKQEMDKMNKKMKKLEVESNTWKIRFENCNKTLTDMIEERSEKSKELELFTMKIGKLETLCRALQEERKVLYSKIKEIRLQGLAACVLVKDQLEEKLPEPSQPAEAEVTANPALTTEMEKLWKEQERLQKFAASLMASSTDKVEELENQGSFEATPVDTIGSNPPEGKLESTGEEPSCLEDGNHQVVSEKACEPLPTISEPIKTEAIQSEAKQKHIKQDSCEKITKPESPKEEATKEKVEPVKQDTCEQRSNMPEHTQKKEERPKKVKAEQAQTESPSAEVTTEEPHMVQESEVQTEALHSAVPTTEEVIKAEISPAEPHKVKSPGADPGISPTSEEKPVEAGASASEAAMLTISPAEPYKVKSPGADPGTSPASEEKPVEAGASASEAAGASASEAAGASASEAAGASASEAAGASAAEAAGASASEAAGASAAEAAGASAAEAAGASASEAAGASASEAAGASASEAAGASAAEAAGASATEAAGASATEAAGASAAEAATLAEPQSKPAKPQTSNSQEPKPKASKPQPKKTGPSKKKGAVKSGKKS</sequence>
<feature type="region of interest" description="Disordered" evidence="3">
    <location>
        <begin position="471"/>
        <end position="878"/>
    </location>
</feature>
<feature type="coiled-coil region" evidence="2">
    <location>
        <begin position="108"/>
        <end position="177"/>
    </location>
</feature>
<dbReference type="PANTHER" id="PTHR16127:SF10">
    <property type="entry name" value="BETA-TAXILIN"/>
    <property type="match status" value="1"/>
</dbReference>
<gene>
    <name evidence="4" type="ORF">P4O66_008853</name>
</gene>
<evidence type="ECO:0000256" key="1">
    <source>
        <dbReference type="ARBA" id="ARBA00009550"/>
    </source>
</evidence>
<feature type="compositionally biased region" description="Basic and acidic residues" evidence="3">
    <location>
        <begin position="540"/>
        <end position="577"/>
    </location>
</feature>
<dbReference type="PANTHER" id="PTHR16127">
    <property type="entry name" value="TAXILIN"/>
    <property type="match status" value="1"/>
</dbReference>
<feature type="compositionally biased region" description="Low complexity" evidence="3">
    <location>
        <begin position="710"/>
        <end position="831"/>
    </location>
</feature>
<organism evidence="4 5">
    <name type="scientific">Electrophorus voltai</name>
    <dbReference type="NCBI Taxonomy" id="2609070"/>
    <lineage>
        <taxon>Eukaryota</taxon>
        <taxon>Metazoa</taxon>
        <taxon>Chordata</taxon>
        <taxon>Craniata</taxon>
        <taxon>Vertebrata</taxon>
        <taxon>Euteleostomi</taxon>
        <taxon>Actinopterygii</taxon>
        <taxon>Neopterygii</taxon>
        <taxon>Teleostei</taxon>
        <taxon>Ostariophysi</taxon>
        <taxon>Gymnotiformes</taxon>
        <taxon>Gymnotoidei</taxon>
        <taxon>Gymnotidae</taxon>
        <taxon>Electrophorus</taxon>
    </lineage>
</organism>
<feature type="region of interest" description="Disordered" evidence="3">
    <location>
        <begin position="1"/>
        <end position="26"/>
    </location>
</feature>
<keyword evidence="5" id="KW-1185">Reference proteome</keyword>